<comment type="caution">
    <text evidence="3">The sequence shown here is derived from an EMBL/GenBank/DDBJ whole genome shotgun (WGS) entry which is preliminary data.</text>
</comment>
<feature type="region of interest" description="Disordered" evidence="1">
    <location>
        <begin position="1"/>
        <end position="38"/>
    </location>
</feature>
<organism evidence="3 4">
    <name type="scientific">Leucosporidium creatinivorum</name>
    <dbReference type="NCBI Taxonomy" id="106004"/>
    <lineage>
        <taxon>Eukaryota</taxon>
        <taxon>Fungi</taxon>
        <taxon>Dikarya</taxon>
        <taxon>Basidiomycota</taxon>
        <taxon>Pucciniomycotina</taxon>
        <taxon>Microbotryomycetes</taxon>
        <taxon>Leucosporidiales</taxon>
        <taxon>Leucosporidium</taxon>
    </lineage>
</organism>
<protein>
    <recommendedName>
        <fullName evidence="5">Proteophosphoglycan 5</fullName>
    </recommendedName>
</protein>
<feature type="compositionally biased region" description="Polar residues" evidence="1">
    <location>
        <begin position="1"/>
        <end position="14"/>
    </location>
</feature>
<dbReference type="Proteomes" id="UP000193467">
    <property type="component" value="Unassembled WGS sequence"/>
</dbReference>
<name>A0A1Y2FCY3_9BASI</name>
<dbReference type="AlphaFoldDB" id="A0A1Y2FCY3"/>
<dbReference type="OrthoDB" id="2534095at2759"/>
<reference evidence="3 4" key="1">
    <citation type="submission" date="2016-07" db="EMBL/GenBank/DDBJ databases">
        <title>Pervasive Adenine N6-methylation of Active Genes in Fungi.</title>
        <authorList>
            <consortium name="DOE Joint Genome Institute"/>
            <person name="Mondo S.J."/>
            <person name="Dannebaum R.O."/>
            <person name="Kuo R.C."/>
            <person name="Labutti K."/>
            <person name="Haridas S."/>
            <person name="Kuo A."/>
            <person name="Salamov A."/>
            <person name="Ahrendt S.R."/>
            <person name="Lipzen A."/>
            <person name="Sullivan W."/>
            <person name="Andreopoulos W.B."/>
            <person name="Clum A."/>
            <person name="Lindquist E."/>
            <person name="Daum C."/>
            <person name="Ramamoorthy G.K."/>
            <person name="Gryganskyi A."/>
            <person name="Culley D."/>
            <person name="Magnuson J.K."/>
            <person name="James T.Y."/>
            <person name="O'Malley M.A."/>
            <person name="Stajich J.E."/>
            <person name="Spatafora J.W."/>
            <person name="Visel A."/>
            <person name="Grigoriev I.V."/>
        </authorList>
    </citation>
    <scope>NUCLEOTIDE SEQUENCE [LARGE SCALE GENOMIC DNA]</scope>
    <source>
        <strain evidence="3 4">62-1032</strain>
    </source>
</reference>
<evidence type="ECO:0000256" key="2">
    <source>
        <dbReference type="SAM" id="Phobius"/>
    </source>
</evidence>
<proteinExistence type="predicted"/>
<keyword evidence="4" id="KW-1185">Reference proteome</keyword>
<dbReference type="EMBL" id="MCGR01000023">
    <property type="protein sequence ID" value="ORY81274.1"/>
    <property type="molecule type" value="Genomic_DNA"/>
</dbReference>
<keyword evidence="2" id="KW-0472">Membrane</keyword>
<accession>A0A1Y2FCY3</accession>
<sequence>MPRSSSVEADSSELQDLLSHRQSVSEEPAMDWPDEETRGVSALNRRARAQTSWRAMLSALMGIALLLLLGASYTLGRRSARADAEKSERGHDSTPAVQRLLIRPWADNEGLGSVLQLLKIPIVIAERVANATFWLSETESIHHYSSSHLYNARYFNSTFPLGKTCLLSHYLPIEDRLPLVRAVCQPDSASSSFLTQAADLGRRLAPCAIIIDDAPHEVHQDLNGCISHFSRERLGGINQRRLGDSKAVSVGVHIRWGDSARPGQSHFRGSMDLEHINTIVRDAQARYQQLDVRVAMENHTATVLDKLEFAYTLVDGDDDLGDLKLLADSDLLLVGSSSYGALAHLLAPKGLTVVEGNDLKYKNTPRKFVLFDDYTSSSLKELDRILGWSTRRRELGGDE</sequence>
<evidence type="ECO:0000313" key="3">
    <source>
        <dbReference type="EMBL" id="ORY81274.1"/>
    </source>
</evidence>
<evidence type="ECO:0000313" key="4">
    <source>
        <dbReference type="Proteomes" id="UP000193467"/>
    </source>
</evidence>
<keyword evidence="2" id="KW-0812">Transmembrane</keyword>
<feature type="transmembrane region" description="Helical" evidence="2">
    <location>
        <begin position="55"/>
        <end position="76"/>
    </location>
</feature>
<evidence type="ECO:0008006" key="5">
    <source>
        <dbReference type="Google" id="ProtNLM"/>
    </source>
</evidence>
<gene>
    <name evidence="3" type="ORF">BCR35DRAFT_304147</name>
</gene>
<dbReference type="InParanoid" id="A0A1Y2FCY3"/>
<keyword evidence="2" id="KW-1133">Transmembrane helix</keyword>
<evidence type="ECO:0000256" key="1">
    <source>
        <dbReference type="SAM" id="MobiDB-lite"/>
    </source>
</evidence>